<protein>
    <recommendedName>
        <fullName evidence="3">PEGA domain-containing protein</fullName>
    </recommendedName>
</protein>
<feature type="compositionally biased region" description="Polar residues" evidence="1">
    <location>
        <begin position="95"/>
        <end position="119"/>
    </location>
</feature>
<feature type="region of interest" description="Disordered" evidence="1">
    <location>
        <begin position="89"/>
        <end position="229"/>
    </location>
</feature>
<feature type="compositionally biased region" description="Polar residues" evidence="1">
    <location>
        <begin position="30"/>
        <end position="76"/>
    </location>
</feature>
<name>A0A2V2N881_9EURY</name>
<evidence type="ECO:0000259" key="3">
    <source>
        <dbReference type="Pfam" id="PF08308"/>
    </source>
</evidence>
<dbReference type="EMBL" id="QGMY01000002">
    <property type="protein sequence ID" value="PWR73896.1"/>
    <property type="molecule type" value="Genomic_DNA"/>
</dbReference>
<evidence type="ECO:0000313" key="5">
    <source>
        <dbReference type="Proteomes" id="UP000245657"/>
    </source>
</evidence>
<sequence length="606" mass="63645">MNHYKFYVGFLIFFIITLCNTYADVPSPSGDPSKTLQSPGTQSYLVGEANQSLNQSKGNSLPTQSGANKNQNDSSEIIGTSRTAVTHLTGDKKTQLSTPVDGQPTPSFTPVSGQPTGTNPVPGYGSPSPVPSPVKTALQTASSTPVSVMPTGTHPGSGYNSPSPIPSPVKPIVPTASSTPKSNRPNETHFGPGYNSPSPSPSPVKTVIPTASFTPTNSRPNETHFGPGTGSLSPVPTQQVSGIPTPVLTPVSGHPNTPQPGPGPVYPGITLTPVMTGIPTPLVTPVFDHPNGTYPGPGNNNPGQPPVFTGIPTPVITQNPNYPDGRFSPGPHPSFTLPTTPVVTPSPDQPYYTPTHVPGDNDPDPIMSDILLHRGDPNYYNDRYSYPDTGHYRYDSSPFYAPRYDRDSGAIQVISSPSGAVVYLNNNYEGKTPSSGYLGISSLTPGDYQITISSVGYYDYTSIVSVYRNEVITVNAVLDPVTSGSAPSITDAGAIEVQSSPSEAGVLLNNVYRGTTPLNLQSIAPGAYNLTVFKDGYAWYARDISVASGQTTAVSAILSPLNSVQEDQGQAKAAETVIPVATKSPLPVWILFVALVMGSLLAARRQ</sequence>
<keyword evidence="2" id="KW-1133">Transmembrane helix</keyword>
<keyword evidence="2" id="KW-0812">Transmembrane</keyword>
<evidence type="ECO:0000256" key="1">
    <source>
        <dbReference type="SAM" id="MobiDB-lite"/>
    </source>
</evidence>
<evidence type="ECO:0000313" key="4">
    <source>
        <dbReference type="EMBL" id="PWR73896.1"/>
    </source>
</evidence>
<dbReference type="InterPro" id="IPR008969">
    <property type="entry name" value="CarboxyPept-like_regulatory"/>
</dbReference>
<dbReference type="InterPro" id="IPR013229">
    <property type="entry name" value="PEGA"/>
</dbReference>
<feature type="compositionally biased region" description="Polar residues" evidence="1">
    <location>
        <begin position="209"/>
        <end position="220"/>
    </location>
</feature>
<reference evidence="4 5" key="1">
    <citation type="submission" date="2018-05" db="EMBL/GenBank/DDBJ databases">
        <title>Draft genome of Methanospirillum lacunae Ki8-1.</title>
        <authorList>
            <person name="Dueholm M.S."/>
            <person name="Nielsen P.H."/>
            <person name="Bakmann L.F."/>
            <person name="Otzen D.E."/>
        </authorList>
    </citation>
    <scope>NUCLEOTIDE SEQUENCE [LARGE SCALE GENOMIC DNA]</scope>
    <source>
        <strain evidence="4 5">Ki8-1</strain>
    </source>
</reference>
<dbReference type="RefSeq" id="WP_109967176.1">
    <property type="nucleotide sequence ID" value="NZ_CP176093.1"/>
</dbReference>
<dbReference type="AlphaFoldDB" id="A0A2V2N881"/>
<dbReference type="PANTHER" id="PTHR36194">
    <property type="entry name" value="S-LAYER-LIKE PROTEIN"/>
    <property type="match status" value="1"/>
</dbReference>
<gene>
    <name evidence="4" type="ORF">DK846_01650</name>
</gene>
<accession>A0A2V2N881</accession>
<dbReference type="Gene3D" id="2.60.40.1120">
    <property type="entry name" value="Carboxypeptidase-like, regulatory domain"/>
    <property type="match status" value="1"/>
</dbReference>
<dbReference type="Proteomes" id="UP000245657">
    <property type="component" value="Unassembled WGS sequence"/>
</dbReference>
<dbReference type="SUPFAM" id="SSF49464">
    <property type="entry name" value="Carboxypeptidase regulatory domain-like"/>
    <property type="match status" value="1"/>
</dbReference>
<feature type="region of interest" description="Disordered" evidence="1">
    <location>
        <begin position="27"/>
        <end position="76"/>
    </location>
</feature>
<dbReference type="OrthoDB" id="95942at2157"/>
<proteinExistence type="predicted"/>
<dbReference type="PANTHER" id="PTHR36194:SF1">
    <property type="entry name" value="S-LAYER-LIKE PROTEIN"/>
    <property type="match status" value="1"/>
</dbReference>
<feature type="compositionally biased region" description="Polar residues" evidence="1">
    <location>
        <begin position="175"/>
        <end position="185"/>
    </location>
</feature>
<organism evidence="4 5">
    <name type="scientific">Methanospirillum lacunae</name>
    <dbReference type="NCBI Taxonomy" id="668570"/>
    <lineage>
        <taxon>Archaea</taxon>
        <taxon>Methanobacteriati</taxon>
        <taxon>Methanobacteriota</taxon>
        <taxon>Stenosarchaea group</taxon>
        <taxon>Methanomicrobia</taxon>
        <taxon>Methanomicrobiales</taxon>
        <taxon>Methanospirillaceae</taxon>
        <taxon>Methanospirillum</taxon>
    </lineage>
</organism>
<dbReference type="GeneID" id="97549233"/>
<feature type="transmembrane region" description="Helical" evidence="2">
    <location>
        <begin position="586"/>
        <end position="603"/>
    </location>
</feature>
<feature type="domain" description="PEGA" evidence="3">
    <location>
        <begin position="494"/>
        <end position="560"/>
    </location>
</feature>
<comment type="caution">
    <text evidence="4">The sequence shown here is derived from an EMBL/GenBank/DDBJ whole genome shotgun (WGS) entry which is preliminary data.</text>
</comment>
<keyword evidence="5" id="KW-1185">Reference proteome</keyword>
<keyword evidence="2" id="KW-0472">Membrane</keyword>
<evidence type="ECO:0000256" key="2">
    <source>
        <dbReference type="SAM" id="Phobius"/>
    </source>
</evidence>
<dbReference type="Pfam" id="PF08308">
    <property type="entry name" value="PEGA"/>
    <property type="match status" value="2"/>
</dbReference>
<feature type="compositionally biased region" description="Polar residues" evidence="1">
    <location>
        <begin position="137"/>
        <end position="146"/>
    </location>
</feature>
<feature type="domain" description="PEGA" evidence="3">
    <location>
        <begin position="409"/>
        <end position="480"/>
    </location>
</feature>